<dbReference type="Proteomes" id="UP000321555">
    <property type="component" value="Chromosome"/>
</dbReference>
<name>A0A5B8Z213_CYTDA</name>
<dbReference type="KEGG" id="bda:FSZ17_07135"/>
<evidence type="ECO:0000313" key="4">
    <source>
        <dbReference type="Proteomes" id="UP000321555"/>
    </source>
</evidence>
<keyword evidence="2" id="KW-0732">Signal</keyword>
<proteinExistence type="predicted"/>
<evidence type="ECO:0008006" key="5">
    <source>
        <dbReference type="Google" id="ProtNLM"/>
    </source>
</evidence>
<accession>A0A5B8Z213</accession>
<keyword evidence="1" id="KW-0175">Coiled coil</keyword>
<dbReference type="STRING" id="1742359.GCA_001439625_04039"/>
<feature type="coiled-coil region" evidence="1">
    <location>
        <begin position="36"/>
        <end position="63"/>
    </location>
</feature>
<evidence type="ECO:0000313" key="3">
    <source>
        <dbReference type="EMBL" id="QED47035.1"/>
    </source>
</evidence>
<evidence type="ECO:0000256" key="1">
    <source>
        <dbReference type="SAM" id="Coils"/>
    </source>
</evidence>
<organism evidence="3 4">
    <name type="scientific">Cytobacillus dafuensis</name>
    <name type="common">Bacillus dafuensis</name>
    <dbReference type="NCBI Taxonomy" id="1742359"/>
    <lineage>
        <taxon>Bacteria</taxon>
        <taxon>Bacillati</taxon>
        <taxon>Bacillota</taxon>
        <taxon>Bacilli</taxon>
        <taxon>Bacillales</taxon>
        <taxon>Bacillaceae</taxon>
        <taxon>Cytobacillus</taxon>
    </lineage>
</organism>
<feature type="signal peptide" evidence="2">
    <location>
        <begin position="1"/>
        <end position="21"/>
    </location>
</feature>
<gene>
    <name evidence="3" type="ORF">FSZ17_07135</name>
</gene>
<evidence type="ECO:0000256" key="2">
    <source>
        <dbReference type="SAM" id="SignalP"/>
    </source>
</evidence>
<protein>
    <recommendedName>
        <fullName evidence="5">Copper amine oxidase-like N-terminal domain-containing protein</fullName>
    </recommendedName>
</protein>
<reference evidence="4" key="1">
    <citation type="submission" date="2019-08" db="EMBL/GenBank/DDBJ databases">
        <authorList>
            <person name="Zheng X."/>
        </authorList>
    </citation>
    <scope>NUCLEOTIDE SEQUENCE [LARGE SCALE GENOMIC DNA]</scope>
    <source>
        <strain evidence="4">FJAT-25496</strain>
    </source>
</reference>
<dbReference type="EMBL" id="CP042593">
    <property type="protein sequence ID" value="QED47035.1"/>
    <property type="molecule type" value="Genomic_DNA"/>
</dbReference>
<feature type="chain" id="PRO_5038546466" description="Copper amine oxidase-like N-terminal domain-containing protein" evidence="2">
    <location>
        <begin position="22"/>
        <end position="313"/>
    </location>
</feature>
<dbReference type="OrthoDB" id="2449468at2"/>
<dbReference type="AlphaFoldDB" id="A0A5B8Z213"/>
<keyword evidence="4" id="KW-1185">Reference proteome</keyword>
<dbReference type="RefSeq" id="WP_057774786.1">
    <property type="nucleotide sequence ID" value="NZ_CP042593.1"/>
</dbReference>
<sequence>MGKKVLYITLCCMFISLPVYAHLTGVFVDMLEENSIEILKEQIDETKKEIEDLEPNVQTLEDDFQMKIKEFEPTFIFYQTQGLEAYFKTMGLSTSLIEFFTFQKLAQDKINEDLEQLEAMYTDFLPLKVRHDSLVSYQSLLEVLGENLARREEILNEVGNNPSTEEVSEKISEIWTQNIGYLLELPEDGEVIVENIQSLVKRTTSDSAYRIEEKSVNKLTKLNYYIRSDHVYIHLDRKEAHLILIGRFLKEDKEISLDIEAGFINGFVIPEELLGILKGFSIDYSLINQDSDDFYFEQTNGALIIQPIEVLQE</sequence>